<dbReference type="Proteomes" id="UP000278149">
    <property type="component" value="Unassembled WGS sequence"/>
</dbReference>
<accession>A0A3R9QT37</accession>
<evidence type="ECO:0000313" key="4">
    <source>
        <dbReference type="EMBL" id="RSN70127.1"/>
    </source>
</evidence>
<evidence type="ECO:0000256" key="3">
    <source>
        <dbReference type="ARBA" id="ARBA00023027"/>
    </source>
</evidence>
<reference evidence="4 5" key="1">
    <citation type="submission" date="2018-10" db="EMBL/GenBank/DDBJ databases">
        <title>Co-occurring genomic capacity for anaerobic methane metabolism and dissimilatory sulfite reduction discovered in the Korarchaeota.</title>
        <authorList>
            <person name="Mckay L.J."/>
            <person name="Dlakic M."/>
            <person name="Fields M.W."/>
            <person name="Delmont T.O."/>
            <person name="Eren A.M."/>
            <person name="Jay Z.J."/>
            <person name="Klingelsmith K.B."/>
            <person name="Rusch D.B."/>
            <person name="Inskeep W.P."/>
        </authorList>
    </citation>
    <scope>NUCLEOTIDE SEQUENCE [LARGE SCALE GENOMIC DNA]</scope>
    <source>
        <strain evidence="4 5">WS</strain>
    </source>
</reference>
<organism evidence="4 5">
    <name type="scientific">Candidatus Korarchaeum cryptofilum</name>
    <dbReference type="NCBI Taxonomy" id="498846"/>
    <lineage>
        <taxon>Archaea</taxon>
        <taxon>Thermoproteota</taxon>
        <taxon>Candidatus Korarchaeia</taxon>
        <taxon>Candidatus Korarchaeales</taxon>
        <taxon>Candidatus Korarchaeaceae</taxon>
        <taxon>Candidatus Korarchaeum</taxon>
    </lineage>
</organism>
<keyword evidence="1" id="KW-0479">Metal-binding</keyword>
<comment type="caution">
    <text evidence="4">The sequence shown here is derived from an EMBL/GenBank/DDBJ whole genome shotgun (WGS) entry which is preliminary data.</text>
</comment>
<dbReference type="EMBL" id="RCOR01000014">
    <property type="protein sequence ID" value="RSN70127.1"/>
    <property type="molecule type" value="Genomic_DNA"/>
</dbReference>
<dbReference type="RefSeq" id="WP_125740812.1">
    <property type="nucleotide sequence ID" value="NZ_RCOR01000014.1"/>
</dbReference>
<keyword evidence="3" id="KW-0520">NAD</keyword>
<dbReference type="Pfam" id="PF04166">
    <property type="entry name" value="PdxA"/>
    <property type="match status" value="1"/>
</dbReference>
<gene>
    <name evidence="4" type="primary">pdxA</name>
    <name evidence="4" type="ORF">D9Q81_01760</name>
</gene>
<dbReference type="AlphaFoldDB" id="A0A3R9QT37"/>
<dbReference type="PANTHER" id="PTHR30004">
    <property type="entry name" value="4-HYDROXYTHREONINE-4-PHOSPHATE DEHYDROGENASE"/>
    <property type="match status" value="1"/>
</dbReference>
<dbReference type="PANTHER" id="PTHR30004:SF6">
    <property type="entry name" value="D-THREONATE 4-PHOSPHATE DEHYDROGENASE"/>
    <property type="match status" value="1"/>
</dbReference>
<dbReference type="SUPFAM" id="SSF53659">
    <property type="entry name" value="Isocitrate/Isopropylmalate dehydrogenase-like"/>
    <property type="match status" value="1"/>
</dbReference>
<dbReference type="InterPro" id="IPR005255">
    <property type="entry name" value="PdxA_fam"/>
</dbReference>
<protein>
    <submittedName>
        <fullName evidence="4">4-hydroxythreonine-4-phosphate dehydrogenase PdxA</fullName>
        <ecNumber evidence="4">1.1.1.262</ecNumber>
    </submittedName>
</protein>
<dbReference type="GO" id="GO:0051287">
    <property type="term" value="F:NAD binding"/>
    <property type="evidence" value="ECO:0007669"/>
    <property type="project" value="InterPro"/>
</dbReference>
<evidence type="ECO:0000256" key="1">
    <source>
        <dbReference type="ARBA" id="ARBA00022723"/>
    </source>
</evidence>
<evidence type="ECO:0000256" key="2">
    <source>
        <dbReference type="ARBA" id="ARBA00023002"/>
    </source>
</evidence>
<dbReference type="GO" id="GO:0046872">
    <property type="term" value="F:metal ion binding"/>
    <property type="evidence" value="ECO:0007669"/>
    <property type="project" value="UniProtKB-KW"/>
</dbReference>
<name>A0A3R9QT37_9CREN</name>
<dbReference type="EC" id="1.1.1.262" evidence="4"/>
<evidence type="ECO:0000313" key="5">
    <source>
        <dbReference type="Proteomes" id="UP000278149"/>
    </source>
</evidence>
<keyword evidence="2 4" id="KW-0560">Oxidoreductase</keyword>
<dbReference type="Gene3D" id="3.40.718.10">
    <property type="entry name" value="Isopropylmalate Dehydrogenase"/>
    <property type="match status" value="1"/>
</dbReference>
<proteinExistence type="predicted"/>
<sequence length="316" mass="33685">MGSVIVTAGDPLGVGPEVLVKAIKRLGLPVTVIGSIRSLKKACESCGLDMDFTPVDEPTPLRDSVPVIDIDDFGVEGSGPTPEGGLHSYLCIRKASELILGGKAEALVTGPVSKEAVNMAGIKFTGHTELLAELAGGRKTKMMLFLDELRVSHVTTHVALKDVPRLLKEEEIIVTVELTSSFLGKLGEPGKIGVSSLNPHAGEGGLFGDEEIRIIRPAIEKLIDRGYEVEGPIPADTIFLRAMRGEFKAVVAMYHDQGHIPIKLLGFNRAVNVTLGLPYVRTSVDHGTAYDIAGKCLADEGSMVNAIRLAFRLLGC</sequence>
<dbReference type="NCBIfam" id="TIGR00557">
    <property type="entry name" value="pdxA"/>
    <property type="match status" value="1"/>
</dbReference>
<dbReference type="GO" id="GO:0050570">
    <property type="term" value="F:4-hydroxythreonine-4-phosphate dehydrogenase activity"/>
    <property type="evidence" value="ECO:0007669"/>
    <property type="project" value="UniProtKB-EC"/>
</dbReference>